<dbReference type="Proteomes" id="UP000789375">
    <property type="component" value="Unassembled WGS sequence"/>
</dbReference>
<proteinExistence type="predicted"/>
<name>A0A9N9D049_FUNMO</name>
<protein>
    <submittedName>
        <fullName evidence="1">6400_t:CDS:1</fullName>
    </submittedName>
</protein>
<accession>A0A9N9D049</accession>
<evidence type="ECO:0000313" key="2">
    <source>
        <dbReference type="Proteomes" id="UP000789375"/>
    </source>
</evidence>
<organism evidence="1 2">
    <name type="scientific">Funneliformis mosseae</name>
    <name type="common">Endomycorrhizal fungus</name>
    <name type="synonym">Glomus mosseae</name>
    <dbReference type="NCBI Taxonomy" id="27381"/>
    <lineage>
        <taxon>Eukaryota</taxon>
        <taxon>Fungi</taxon>
        <taxon>Fungi incertae sedis</taxon>
        <taxon>Mucoromycota</taxon>
        <taxon>Glomeromycotina</taxon>
        <taxon>Glomeromycetes</taxon>
        <taxon>Glomerales</taxon>
        <taxon>Glomeraceae</taxon>
        <taxon>Funneliformis</taxon>
    </lineage>
</organism>
<feature type="non-terminal residue" evidence="1">
    <location>
        <position position="41"/>
    </location>
</feature>
<sequence>MNDNEDIIYGSDTDIDLVDSEDFCEASFEDAVNDMIDEHIS</sequence>
<keyword evidence="2" id="KW-1185">Reference proteome</keyword>
<dbReference type="AlphaFoldDB" id="A0A9N9D049"/>
<reference evidence="1" key="1">
    <citation type="submission" date="2021-06" db="EMBL/GenBank/DDBJ databases">
        <authorList>
            <person name="Kallberg Y."/>
            <person name="Tangrot J."/>
            <person name="Rosling A."/>
        </authorList>
    </citation>
    <scope>NUCLEOTIDE SEQUENCE</scope>
    <source>
        <strain evidence="1">87-6 pot B 2015</strain>
    </source>
</reference>
<comment type="caution">
    <text evidence="1">The sequence shown here is derived from an EMBL/GenBank/DDBJ whole genome shotgun (WGS) entry which is preliminary data.</text>
</comment>
<gene>
    <name evidence="1" type="ORF">FMOSSE_LOCUS9814</name>
</gene>
<evidence type="ECO:0000313" key="1">
    <source>
        <dbReference type="EMBL" id="CAG8617816.1"/>
    </source>
</evidence>
<dbReference type="EMBL" id="CAJVPP010002999">
    <property type="protein sequence ID" value="CAG8617816.1"/>
    <property type="molecule type" value="Genomic_DNA"/>
</dbReference>